<keyword evidence="2" id="KW-1185">Reference proteome</keyword>
<dbReference type="Gene3D" id="1.25.40.10">
    <property type="entry name" value="Tetratricopeptide repeat domain"/>
    <property type="match status" value="1"/>
</dbReference>
<organism evidence="1 2">
    <name type="scientific">Piscinibacter gummiphilus</name>
    <dbReference type="NCBI Taxonomy" id="946333"/>
    <lineage>
        <taxon>Bacteria</taxon>
        <taxon>Pseudomonadati</taxon>
        <taxon>Pseudomonadota</taxon>
        <taxon>Betaproteobacteria</taxon>
        <taxon>Burkholderiales</taxon>
        <taxon>Sphaerotilaceae</taxon>
        <taxon>Piscinibacter</taxon>
    </lineage>
</organism>
<dbReference type="Proteomes" id="UP001303946">
    <property type="component" value="Chromosome"/>
</dbReference>
<evidence type="ECO:0008006" key="3">
    <source>
        <dbReference type="Google" id="ProtNLM"/>
    </source>
</evidence>
<reference evidence="1 2" key="1">
    <citation type="submission" date="2023-10" db="EMBL/GenBank/DDBJ databases">
        <title>Bacteria for the degradation of biodegradable plastic PBAT(Polybutylene adipate terephthalate).</title>
        <authorList>
            <person name="Weon H.-Y."/>
            <person name="Yeon J."/>
        </authorList>
    </citation>
    <scope>NUCLEOTIDE SEQUENCE [LARGE SCALE GENOMIC DNA]</scope>
    <source>
        <strain evidence="1 2">SBD 7-3</strain>
    </source>
</reference>
<sequence>MKSRLLSHLDAAIAAAAMPSEADCLRAERAALLARQGQLNEARSIIASLQAQYGLSPHPRVNAWISLAEGLTSYFSDLGQTAHDKIKRAYAVSGASRDRRLNALAAAWLAHMDYTAYDLDAMGRHVAEALQLADADNHSARARACLVVALAYHFGGRFDSAQPWYAKSRLHASAEGDETMLSAIMYNMAGLLADQSRHAVMTGEHDVAMLRRAELSLQSATNLDALIGIASLDALVPLHRARVCTLQGQWAEAVSLYEAHFSDGLLQGLDRMRASLGADLAWCRLQLGQTEQARKDAVAAQVSVAHDRDADDRAAAHHRLAQVFAQLGQADVAAHHREQAAADWQAHEREQAMSIAAIEKAVATLAS</sequence>
<dbReference type="EMBL" id="CP136336">
    <property type="protein sequence ID" value="WOB07839.1"/>
    <property type="molecule type" value="Genomic_DNA"/>
</dbReference>
<gene>
    <name evidence="1" type="ORF">RXV79_23400</name>
</gene>
<dbReference type="InterPro" id="IPR011990">
    <property type="entry name" value="TPR-like_helical_dom_sf"/>
</dbReference>
<dbReference type="SUPFAM" id="SSF48452">
    <property type="entry name" value="TPR-like"/>
    <property type="match status" value="1"/>
</dbReference>
<dbReference type="RefSeq" id="WP_316700494.1">
    <property type="nucleotide sequence ID" value="NZ_CP136336.1"/>
</dbReference>
<protein>
    <recommendedName>
        <fullName evidence="3">Tetratricopeptide repeat protein</fullName>
    </recommendedName>
</protein>
<accession>A0ABZ0CSA7</accession>
<proteinExistence type="predicted"/>
<evidence type="ECO:0000313" key="1">
    <source>
        <dbReference type="EMBL" id="WOB07839.1"/>
    </source>
</evidence>
<evidence type="ECO:0000313" key="2">
    <source>
        <dbReference type="Proteomes" id="UP001303946"/>
    </source>
</evidence>
<name>A0ABZ0CSA7_9BURK</name>